<accession>A0A2G5VHV8</accession>
<keyword evidence="3" id="KW-1185">Reference proteome</keyword>
<dbReference type="OrthoDB" id="5832592at2759"/>
<evidence type="ECO:0000256" key="1">
    <source>
        <dbReference type="SAM" id="MobiDB-lite"/>
    </source>
</evidence>
<name>A0A2G5VHV8_9PELO</name>
<organism evidence="2 3">
    <name type="scientific">Caenorhabditis nigoni</name>
    <dbReference type="NCBI Taxonomy" id="1611254"/>
    <lineage>
        <taxon>Eukaryota</taxon>
        <taxon>Metazoa</taxon>
        <taxon>Ecdysozoa</taxon>
        <taxon>Nematoda</taxon>
        <taxon>Chromadorea</taxon>
        <taxon>Rhabditida</taxon>
        <taxon>Rhabditina</taxon>
        <taxon>Rhabditomorpha</taxon>
        <taxon>Rhabditoidea</taxon>
        <taxon>Rhabditidae</taxon>
        <taxon>Peloderinae</taxon>
        <taxon>Caenorhabditis</taxon>
    </lineage>
</organism>
<dbReference type="PANTHER" id="PTHR48441">
    <property type="match status" value="1"/>
</dbReference>
<feature type="compositionally biased region" description="Basic and acidic residues" evidence="1">
    <location>
        <begin position="62"/>
        <end position="78"/>
    </location>
</feature>
<evidence type="ECO:0000313" key="3">
    <source>
        <dbReference type="Proteomes" id="UP000230233"/>
    </source>
</evidence>
<comment type="caution">
    <text evidence="2">The sequence shown here is derived from an EMBL/GenBank/DDBJ whole genome shotgun (WGS) entry which is preliminary data.</text>
</comment>
<reference evidence="3" key="1">
    <citation type="submission" date="2017-10" db="EMBL/GenBank/DDBJ databases">
        <title>Rapid genome shrinkage in a self-fertile nematode reveals novel sperm competition proteins.</title>
        <authorList>
            <person name="Yin D."/>
            <person name="Schwarz E.M."/>
            <person name="Thomas C.G."/>
            <person name="Felde R.L."/>
            <person name="Korf I.F."/>
            <person name="Cutter A.D."/>
            <person name="Schartner C.M."/>
            <person name="Ralston E.J."/>
            <person name="Meyer B.J."/>
            <person name="Haag E.S."/>
        </authorList>
    </citation>
    <scope>NUCLEOTIDE SEQUENCE [LARGE SCALE GENOMIC DNA]</scope>
    <source>
        <strain evidence="3">JU1422</strain>
    </source>
</reference>
<protein>
    <submittedName>
        <fullName evidence="2">Uncharacterized protein</fullName>
    </submittedName>
</protein>
<sequence>MGAENSVLRPPMRREPDRRPTSGPRSNTPSQYYDVKNTKYVDSESQSSTSSSESTSTSEDADEKKETKLFEKTEKDPKQVTTPNPLKCLEGLSQSEKIKKSEEMLRRLWKRPHASWDKITTVTSVTTDKTNTDGQVSDEVNREVDHNVDRLIYDVPIEYCHLRVPRSRTARSCPDPWRKHGAHVKLCEIGGWMPENRNKNSRATFVRKGSTPPPPPRTKPLQTVEDYMKLIKK</sequence>
<feature type="compositionally biased region" description="Low complexity" evidence="1">
    <location>
        <begin position="43"/>
        <end position="58"/>
    </location>
</feature>
<dbReference type="PANTHER" id="PTHR48441:SF1">
    <property type="entry name" value="NT-3"/>
    <property type="match status" value="1"/>
</dbReference>
<gene>
    <name evidence="2" type="primary">Cni-W02A2.8</name>
    <name evidence="2" type="synonym">Cnig_chr_I.g1897</name>
    <name evidence="2" type="ORF">B9Z55_001897</name>
</gene>
<dbReference type="Proteomes" id="UP000230233">
    <property type="component" value="Chromosome I"/>
</dbReference>
<proteinExistence type="predicted"/>
<dbReference type="AlphaFoldDB" id="A0A2G5VHV8"/>
<evidence type="ECO:0000313" key="2">
    <source>
        <dbReference type="EMBL" id="PIC51354.1"/>
    </source>
</evidence>
<dbReference type="STRING" id="1611254.A0A2G5VHV8"/>
<feature type="region of interest" description="Disordered" evidence="1">
    <location>
        <begin position="1"/>
        <end position="89"/>
    </location>
</feature>
<feature type="region of interest" description="Disordered" evidence="1">
    <location>
        <begin position="204"/>
        <end position="225"/>
    </location>
</feature>
<dbReference type="EMBL" id="PDUG01000001">
    <property type="protein sequence ID" value="PIC51354.1"/>
    <property type="molecule type" value="Genomic_DNA"/>
</dbReference>